<evidence type="ECO:0000313" key="1">
    <source>
        <dbReference type="EMBL" id="MCW7556234.1"/>
    </source>
</evidence>
<reference evidence="1 2" key="1">
    <citation type="submission" date="2022-10" db="EMBL/GenBank/DDBJ databases">
        <title>High-quality genome sequences of two octocoral-associated bacteria, Endozoicomonas euniceicola EF212 and Endozoicomonas gorgoniicola PS125.</title>
        <authorList>
            <person name="Chiou Y.-J."/>
            <person name="Chen Y.-H."/>
        </authorList>
    </citation>
    <scope>NUCLEOTIDE SEQUENCE [LARGE SCALE GENOMIC DNA]</scope>
    <source>
        <strain evidence="1 2">PS125</strain>
    </source>
</reference>
<organism evidence="1 2">
    <name type="scientific">Endozoicomonas gorgoniicola</name>
    <dbReference type="NCBI Taxonomy" id="1234144"/>
    <lineage>
        <taxon>Bacteria</taxon>
        <taxon>Pseudomonadati</taxon>
        <taxon>Pseudomonadota</taxon>
        <taxon>Gammaproteobacteria</taxon>
        <taxon>Oceanospirillales</taxon>
        <taxon>Endozoicomonadaceae</taxon>
        <taxon>Endozoicomonas</taxon>
    </lineage>
</organism>
<dbReference type="Proteomes" id="UP001209854">
    <property type="component" value="Unassembled WGS sequence"/>
</dbReference>
<proteinExistence type="predicted"/>
<gene>
    <name evidence="1" type="ORF">NX722_27115</name>
</gene>
<protein>
    <submittedName>
        <fullName evidence="1">Uncharacterized protein</fullName>
    </submittedName>
</protein>
<name>A0ABT3N3M7_9GAMM</name>
<dbReference type="RefSeq" id="WP_262565937.1">
    <property type="nucleotide sequence ID" value="NZ_JAPFCC010000001.1"/>
</dbReference>
<dbReference type="EMBL" id="JAPFCC010000001">
    <property type="protein sequence ID" value="MCW7556234.1"/>
    <property type="molecule type" value="Genomic_DNA"/>
</dbReference>
<keyword evidence="2" id="KW-1185">Reference proteome</keyword>
<sequence length="614" mass="69109">MNDGYKLFLALLEPDTINKGYYQPDIMLTTKAYQSLGDAAYADKAARILQKKIPSLIAGIAIDTFSSEKAKRINKIFSNNDSQHYWLKEGGDPKNAALVLSTAQFILMLGAVTDYAVEPLEHQNGFFIGASVSELESNHGCEALDLECRSHQIAWIYGKIDDTSKKYAENVLGMPFYDVEGYDQRVRGFAQRLEVEGPFSAYSHHIQNKQSNKKYRIKPNYYYRRARLSHPMGYCTPKYKFISCYLVPRFGLAPHNAGILVDPELDSTVRQFEQEPGNSDFVRALEDLPKVIRETLTGKENEKEQIDTLLAGADYYFTYFHYMSGKLEFIASLAKAYPGKNQTIIMPCSEKDIGSTCTYNLASIALGHAGVSTVKLWTKTSNEPQTITLQESQNGITLNLVDPGFLPHKTMMALMYLSNPVVGVSGDNSLSEALVMGKLPYPEALPHNLFTRTQLGLLSSNKELNAFYNNLDPVSVGAAWKILEENPDIIKSFARTIVDTRNASHLLSAIASSVLEPSFELSDFLFQVDQSVNAAMDTQAPGFPAFEDDNRHRADIVRMKWLLAQFKVGYAKPTEPDQRQEYLKSMREEINKISSQYLRRLMDEALYDYVKEKG</sequence>
<comment type="caution">
    <text evidence="1">The sequence shown here is derived from an EMBL/GenBank/DDBJ whole genome shotgun (WGS) entry which is preliminary data.</text>
</comment>
<evidence type="ECO:0000313" key="2">
    <source>
        <dbReference type="Proteomes" id="UP001209854"/>
    </source>
</evidence>
<accession>A0ABT3N3M7</accession>